<comment type="caution">
    <text evidence="2">The sequence shown here is derived from an EMBL/GenBank/DDBJ whole genome shotgun (WGS) entry which is preliminary data.</text>
</comment>
<gene>
    <name evidence="2" type="ORF">IMSHALPRED_003400</name>
</gene>
<proteinExistence type="predicted"/>
<name>A0A8H3J7D1_9LECA</name>
<reference evidence="2" key="1">
    <citation type="submission" date="2021-03" db="EMBL/GenBank/DDBJ databases">
        <authorList>
            <person name="Tagirdzhanova G."/>
        </authorList>
    </citation>
    <scope>NUCLEOTIDE SEQUENCE</scope>
</reference>
<feature type="chain" id="PRO_5034633935" description="F-box domain-containing protein" evidence="1">
    <location>
        <begin position="22"/>
        <end position="340"/>
    </location>
</feature>
<protein>
    <recommendedName>
        <fullName evidence="4">F-box domain-containing protein</fullName>
    </recommendedName>
</protein>
<evidence type="ECO:0000313" key="2">
    <source>
        <dbReference type="EMBL" id="CAF9942175.1"/>
    </source>
</evidence>
<evidence type="ECO:0000313" key="3">
    <source>
        <dbReference type="Proteomes" id="UP000664534"/>
    </source>
</evidence>
<organism evidence="2 3">
    <name type="scientific">Imshaugia aleurites</name>
    <dbReference type="NCBI Taxonomy" id="172621"/>
    <lineage>
        <taxon>Eukaryota</taxon>
        <taxon>Fungi</taxon>
        <taxon>Dikarya</taxon>
        <taxon>Ascomycota</taxon>
        <taxon>Pezizomycotina</taxon>
        <taxon>Lecanoromycetes</taxon>
        <taxon>OSLEUM clade</taxon>
        <taxon>Lecanoromycetidae</taxon>
        <taxon>Lecanorales</taxon>
        <taxon>Lecanorineae</taxon>
        <taxon>Parmeliaceae</taxon>
        <taxon>Imshaugia</taxon>
    </lineage>
</organism>
<keyword evidence="3" id="KW-1185">Reference proteome</keyword>
<evidence type="ECO:0000256" key="1">
    <source>
        <dbReference type="SAM" id="SignalP"/>
    </source>
</evidence>
<dbReference type="EMBL" id="CAJPDT010000171">
    <property type="protein sequence ID" value="CAF9942175.1"/>
    <property type="molecule type" value="Genomic_DNA"/>
</dbReference>
<feature type="signal peptide" evidence="1">
    <location>
        <begin position="1"/>
        <end position="21"/>
    </location>
</feature>
<evidence type="ECO:0008006" key="4">
    <source>
        <dbReference type="Google" id="ProtNLM"/>
    </source>
</evidence>
<dbReference type="Proteomes" id="UP000664534">
    <property type="component" value="Unassembled WGS sequence"/>
</dbReference>
<dbReference type="AlphaFoldDB" id="A0A8H3J7D1"/>
<dbReference type="OrthoDB" id="4358152at2759"/>
<accession>A0A8H3J7D1</accession>
<sequence length="340" mass="38666">MHDPFLLLPSPILLFIIKLLSDFPSIHHFTQASPAANGIFEELPFEIMEALINRLPPDVAEIIQAFSESLPKSRPKNSVSESARTQMPEHVYKPSLARRSRYSLPRDFTLSSVKYLLRVACRIHKLATLFFEIYIKRVNAIRPIHLILPTHIFGVDPIVDYSERCTSTPLRTGSASWVEELRVVRALWLLQYDTSLTPQAIDNARRSRTPWVLREMSCIQEFLIDNRLSLCSPHSNQLDPEASSQPACFKIASPPLHSSILADPPTDPSSTAWQQDSEAAKAASPASTFFVNYEQRLAVSPLDNYSWQPFRRLGFDIWDLKRMCTLELMSFSKEVQGGRD</sequence>
<keyword evidence="1" id="KW-0732">Signal</keyword>